<proteinExistence type="predicted"/>
<accession>A0AAN0MBW6</accession>
<evidence type="ECO:0000313" key="2">
    <source>
        <dbReference type="EMBL" id="WZU68704.2"/>
    </source>
</evidence>
<dbReference type="RefSeq" id="WP_373635774.1">
    <property type="nucleotide sequence ID" value="NZ_CP151767.2"/>
</dbReference>
<dbReference type="Proteomes" id="UP001470809">
    <property type="component" value="Chromosome"/>
</dbReference>
<evidence type="ECO:0000313" key="3">
    <source>
        <dbReference type="Proteomes" id="UP001470809"/>
    </source>
</evidence>
<dbReference type="SUPFAM" id="SSF54637">
    <property type="entry name" value="Thioesterase/thiol ester dehydrase-isomerase"/>
    <property type="match status" value="2"/>
</dbReference>
<keyword evidence="3" id="KW-1185">Reference proteome</keyword>
<dbReference type="EMBL" id="CP151767">
    <property type="protein sequence ID" value="WZU68704.2"/>
    <property type="molecule type" value="Genomic_DNA"/>
</dbReference>
<dbReference type="PANTHER" id="PTHR28152">
    <property type="entry name" value="HYDROXYACYL-THIOESTER DEHYDRATASE TYPE 2, MITOCHONDRIAL"/>
    <property type="match status" value="1"/>
</dbReference>
<protein>
    <submittedName>
        <fullName evidence="2">MaoC family dehydratase N-terminal domain-containing protein</fullName>
    </submittedName>
</protein>
<dbReference type="Pfam" id="PF13452">
    <property type="entry name" value="FAS1_DH_region"/>
    <property type="match status" value="1"/>
</dbReference>
<dbReference type="Gene3D" id="3.10.129.10">
    <property type="entry name" value="Hotdog Thioesterase"/>
    <property type="match status" value="2"/>
</dbReference>
<dbReference type="InterPro" id="IPR052741">
    <property type="entry name" value="Mitochondrial_HTD2"/>
</dbReference>
<feature type="domain" description="FAS1-like dehydratase" evidence="1">
    <location>
        <begin position="76"/>
        <end position="130"/>
    </location>
</feature>
<dbReference type="InterPro" id="IPR039569">
    <property type="entry name" value="FAS1-like_DH_region"/>
</dbReference>
<dbReference type="AlphaFoldDB" id="A0AAN0MBW6"/>
<dbReference type="InterPro" id="IPR029069">
    <property type="entry name" value="HotDog_dom_sf"/>
</dbReference>
<sequence length="278" mass="31044">MLKTDITRWIGKQQSHDGRLGDDIAAMLHTTLRDDELPSPRTGDVVPPLWHWAAFTQKLPMSQIADDGHPHRGDFLPPVALPRRMWAGGRVDFHAPLHIGTALRQTSTIRDVVEKSDTMVFVTVHHEIHQDSQLCLSEDHNIVYLEIPDRFSPPAPRPVPASADFVHAAPLSALRLFRYSAATFNGHRIHYDLDYAREVEKYPGLVVHGPLQATLMLQAAMSHAGRSPATFTYRGVHPIFHTDDLHIFGQETATGMTVCTGIPEAHQGMQATVTWKES</sequence>
<evidence type="ECO:0000259" key="1">
    <source>
        <dbReference type="Pfam" id="PF13452"/>
    </source>
</evidence>
<dbReference type="GO" id="GO:0019171">
    <property type="term" value="F:(3R)-hydroxyacyl-[acyl-carrier-protein] dehydratase activity"/>
    <property type="evidence" value="ECO:0007669"/>
    <property type="project" value="TreeGrafter"/>
</dbReference>
<reference evidence="3" key="1">
    <citation type="submission" date="2024-04" db="EMBL/GenBank/DDBJ databases">
        <title>Phylogenomic analyses of a clade within the roseobacter group suggest taxonomic reassignments of species of the genera Aestuariivita, Citreicella, Loktanella, Nautella, Pelagibaca, Ruegeria, Thalassobius, Thiobacimonas and Tropicibacter, and the proposal o.</title>
        <authorList>
            <person name="Jeon C.O."/>
        </authorList>
    </citation>
    <scope>NUCLEOTIDE SEQUENCE [LARGE SCALE GENOMIC DNA]</scope>
    <source>
        <strain evidence="3">SS1-5</strain>
    </source>
</reference>
<gene>
    <name evidence="2" type="ORF">AABB31_07455</name>
</gene>
<name>A0AAN0MBW6_9RHOB</name>
<dbReference type="PANTHER" id="PTHR28152:SF1">
    <property type="entry name" value="HYDROXYACYL-THIOESTER DEHYDRATASE TYPE 2, MITOCHONDRIAL"/>
    <property type="match status" value="1"/>
</dbReference>
<dbReference type="KEGG" id="yrh:AABB31_07455"/>
<reference evidence="2 3" key="2">
    <citation type="submission" date="2024-08" db="EMBL/GenBank/DDBJ databases">
        <title>Phylogenomic analyses of a clade within the roseobacter group suggest taxonomic reassignments of species of the genera Aestuariivita, Citreicella, Loktanella, Nautella, Pelagibaca, Ruegeria, Thalassobius, Thiobacimonas and Tropicibacter, and the proposal o.</title>
        <authorList>
            <person name="Jeon C.O."/>
        </authorList>
    </citation>
    <scope>NUCLEOTIDE SEQUENCE [LARGE SCALE GENOMIC DNA]</scope>
    <source>
        <strain evidence="2 3">SS1-5</strain>
    </source>
</reference>
<organism evidence="2 3">
    <name type="scientific">Yoonia rhodophyticola</name>
    <dbReference type="NCBI Taxonomy" id="3137370"/>
    <lineage>
        <taxon>Bacteria</taxon>
        <taxon>Pseudomonadati</taxon>
        <taxon>Pseudomonadota</taxon>
        <taxon>Alphaproteobacteria</taxon>
        <taxon>Rhodobacterales</taxon>
        <taxon>Paracoccaceae</taxon>
        <taxon>Yoonia</taxon>
    </lineage>
</organism>